<keyword evidence="3" id="KW-1185">Reference proteome</keyword>
<proteinExistence type="predicted"/>
<dbReference type="GeneID" id="20530474"/>
<reference evidence="2" key="1">
    <citation type="submission" date="2013-04" db="EMBL/GenBank/DDBJ databases">
        <title>The Genome Sequence of Fonticula alba ATCC 38817.</title>
        <authorList>
            <consortium name="The Broad Institute Genomics Platform"/>
            <person name="Russ C."/>
            <person name="Cuomo C."/>
            <person name="Burger G."/>
            <person name="Gray M.W."/>
            <person name="Holland P.W.H."/>
            <person name="King N."/>
            <person name="Lang F.B.F."/>
            <person name="Roger A.J."/>
            <person name="Ruiz-Trillo I."/>
            <person name="Brown M."/>
            <person name="Walker B."/>
            <person name="Young S."/>
            <person name="Zeng Q."/>
            <person name="Gargeya S."/>
            <person name="Fitzgerald M."/>
            <person name="Haas B."/>
            <person name="Abouelleil A."/>
            <person name="Allen A.W."/>
            <person name="Alvarado L."/>
            <person name="Arachchi H.M."/>
            <person name="Berlin A.M."/>
            <person name="Chapman S.B."/>
            <person name="Gainer-Dewar J."/>
            <person name="Goldberg J."/>
            <person name="Griggs A."/>
            <person name="Gujja S."/>
            <person name="Hansen M."/>
            <person name="Howarth C."/>
            <person name="Imamovic A."/>
            <person name="Ireland A."/>
            <person name="Larimer J."/>
            <person name="McCowan C."/>
            <person name="Murphy C."/>
            <person name="Pearson M."/>
            <person name="Poon T.W."/>
            <person name="Priest M."/>
            <person name="Roberts A."/>
            <person name="Saif S."/>
            <person name="Shea T."/>
            <person name="Sisk P."/>
            <person name="Sykes S."/>
            <person name="Wortman J."/>
            <person name="Nusbaum C."/>
            <person name="Birren B."/>
        </authorList>
    </citation>
    <scope>NUCLEOTIDE SEQUENCE [LARGE SCALE GENOMIC DNA]</scope>
    <source>
        <strain evidence="2">ATCC 38817</strain>
    </source>
</reference>
<evidence type="ECO:0000256" key="1">
    <source>
        <dbReference type="SAM" id="MobiDB-lite"/>
    </source>
</evidence>
<feature type="compositionally biased region" description="Basic and acidic residues" evidence="1">
    <location>
        <begin position="168"/>
        <end position="179"/>
    </location>
</feature>
<protein>
    <submittedName>
        <fullName evidence="2">Uncharacterized protein</fullName>
    </submittedName>
</protein>
<sequence length="179" mass="19707">MRSPCSSQRRAAWDIRPERCTRGRTRRTSCAFRALGRMAEKRLDGPPMGSPASLVVDLACVPRSKSGRRAASTWWTTGIGRPSALTTSSRGRVPAIRRMLGTVRTTWGNASGRVIPMVRRRRPRSRRRGVAEPLSTAPSALLGVTSHWRRVWSEGGHQGSSGVRTSSKAREKSCKSRGL</sequence>
<dbReference type="RefSeq" id="XP_009497838.1">
    <property type="nucleotide sequence ID" value="XM_009499563.1"/>
</dbReference>
<evidence type="ECO:0000313" key="2">
    <source>
        <dbReference type="EMBL" id="KCV67807.1"/>
    </source>
</evidence>
<dbReference type="Proteomes" id="UP000030693">
    <property type="component" value="Unassembled WGS sequence"/>
</dbReference>
<feature type="region of interest" description="Disordered" evidence="1">
    <location>
        <begin position="153"/>
        <end position="179"/>
    </location>
</feature>
<evidence type="ECO:0000313" key="3">
    <source>
        <dbReference type="Proteomes" id="UP000030693"/>
    </source>
</evidence>
<organism evidence="2">
    <name type="scientific">Fonticula alba</name>
    <name type="common">Slime mold</name>
    <dbReference type="NCBI Taxonomy" id="691883"/>
    <lineage>
        <taxon>Eukaryota</taxon>
        <taxon>Rotosphaerida</taxon>
        <taxon>Fonticulaceae</taxon>
        <taxon>Fonticula</taxon>
    </lineage>
</organism>
<dbReference type="AlphaFoldDB" id="A0A058Z2Q3"/>
<gene>
    <name evidence="2" type="ORF">H696_05749</name>
</gene>
<name>A0A058Z2Q3_FONAL</name>
<accession>A0A058Z2Q3</accession>
<dbReference type="EMBL" id="KB932213">
    <property type="protein sequence ID" value="KCV67807.1"/>
    <property type="molecule type" value="Genomic_DNA"/>
</dbReference>